<dbReference type="AlphaFoldDB" id="A0A937KAZ5"/>
<keyword evidence="2" id="KW-0408">Iron</keyword>
<evidence type="ECO:0000256" key="1">
    <source>
        <dbReference type="ARBA" id="ARBA00022723"/>
    </source>
</evidence>
<dbReference type="SUPFAM" id="SSF102114">
    <property type="entry name" value="Radical SAM enzymes"/>
    <property type="match status" value="1"/>
</dbReference>
<gene>
    <name evidence="5" type="ORF">JMN32_07795</name>
</gene>
<keyword evidence="3" id="KW-0411">Iron-sulfur</keyword>
<evidence type="ECO:0000256" key="2">
    <source>
        <dbReference type="ARBA" id="ARBA00023004"/>
    </source>
</evidence>
<dbReference type="PANTHER" id="PTHR43432:SF3">
    <property type="entry name" value="SLR0285 PROTEIN"/>
    <property type="match status" value="1"/>
</dbReference>
<reference evidence="5" key="1">
    <citation type="submission" date="2021-01" db="EMBL/GenBank/DDBJ databases">
        <title>Fulvivirga kasyanovii gen. nov., sp nov., a novel member of the phylum Bacteroidetes isolated from seawater in a mussel farm.</title>
        <authorList>
            <person name="Zhao L.-H."/>
            <person name="Wang Z.-J."/>
        </authorList>
    </citation>
    <scope>NUCLEOTIDE SEQUENCE</scope>
    <source>
        <strain evidence="5">29W222</strain>
    </source>
</reference>
<evidence type="ECO:0000259" key="4">
    <source>
        <dbReference type="SMART" id="SM00729"/>
    </source>
</evidence>
<dbReference type="InterPro" id="IPR006638">
    <property type="entry name" value="Elp3/MiaA/NifB-like_rSAM"/>
</dbReference>
<protein>
    <submittedName>
        <fullName evidence="5">PA0069 family radical SAM protein</fullName>
    </submittedName>
</protein>
<dbReference type="InterPro" id="IPR058240">
    <property type="entry name" value="rSAM_sf"/>
</dbReference>
<dbReference type="CDD" id="cd01335">
    <property type="entry name" value="Radical_SAM"/>
    <property type="match status" value="1"/>
</dbReference>
<dbReference type="GO" id="GO:0046872">
    <property type="term" value="F:metal ion binding"/>
    <property type="evidence" value="ECO:0007669"/>
    <property type="project" value="UniProtKB-KW"/>
</dbReference>
<proteinExistence type="predicted"/>
<dbReference type="SMART" id="SM00729">
    <property type="entry name" value="Elp3"/>
    <property type="match status" value="1"/>
</dbReference>
<dbReference type="GO" id="GO:0003824">
    <property type="term" value="F:catalytic activity"/>
    <property type="evidence" value="ECO:0007669"/>
    <property type="project" value="InterPro"/>
</dbReference>
<feature type="domain" description="Elp3/MiaA/NifB-like radical SAM core" evidence="4">
    <location>
        <begin position="64"/>
        <end position="292"/>
    </location>
</feature>
<dbReference type="NCBIfam" id="NF033668">
    <property type="entry name" value="rSAM_PA0069"/>
    <property type="match status" value="1"/>
</dbReference>
<keyword evidence="6" id="KW-1185">Reference proteome</keyword>
<dbReference type="InterPro" id="IPR007197">
    <property type="entry name" value="rSAM"/>
</dbReference>
<name>A0A937KAZ5_9BACT</name>
<dbReference type="RefSeq" id="WP_202855746.1">
    <property type="nucleotide sequence ID" value="NZ_JAEUGD010000023.1"/>
</dbReference>
<comment type="caution">
    <text evidence="5">The sequence shown here is derived from an EMBL/GenBank/DDBJ whole genome shotgun (WGS) entry which is preliminary data.</text>
</comment>
<dbReference type="Pfam" id="PF04055">
    <property type="entry name" value="Radical_SAM"/>
    <property type="match status" value="1"/>
</dbReference>
<dbReference type="EMBL" id="JAEUGD010000023">
    <property type="protein sequence ID" value="MBL6446206.1"/>
    <property type="molecule type" value="Genomic_DNA"/>
</dbReference>
<dbReference type="Proteomes" id="UP000614216">
    <property type="component" value="Unassembled WGS sequence"/>
</dbReference>
<dbReference type="GO" id="GO:0051536">
    <property type="term" value="F:iron-sulfur cluster binding"/>
    <property type="evidence" value="ECO:0007669"/>
    <property type="project" value="UniProtKB-KW"/>
</dbReference>
<dbReference type="SFLD" id="SFLDG01084">
    <property type="entry name" value="Uncharacterised_Radical_SAM_Su"/>
    <property type="match status" value="1"/>
</dbReference>
<dbReference type="SFLD" id="SFLDS00029">
    <property type="entry name" value="Radical_SAM"/>
    <property type="match status" value="1"/>
</dbReference>
<dbReference type="PANTHER" id="PTHR43432">
    <property type="entry name" value="SLR0285 PROTEIN"/>
    <property type="match status" value="1"/>
</dbReference>
<evidence type="ECO:0000313" key="6">
    <source>
        <dbReference type="Proteomes" id="UP000614216"/>
    </source>
</evidence>
<dbReference type="Gene3D" id="3.80.30.30">
    <property type="match status" value="1"/>
</dbReference>
<sequence length="351" mass="40390">METEYHKGRGAQIKTSNPFLKQEYVFEHIEGIDEEMIGEKISTQIFYEHPKKVVNKVESPDVGMYYSLNPYQGCEHGCIYCYARKTHEYWGYNAGLDFETKIIVKKNAAELLERHLLQRSWKPQPIMLSGNTDCYQPIERKLRITRSLLEIFLKYRNPVGIITKNVTVLRDLDILEPLARDRLVHVVLSITSLDEKLRSVLEPRTASAKRKLRAIEELSKAGVPVTIMNAPIIPGLNHHEIPKVIKAAAEHGAMGAGYTMVRLNGHIGEVFEDWLRKNFPDRFDKVWNQIREVHGGHVNDSRFGTRMKGEGNIAEMISQLFKSSRSRYMSGRKIPPFDLTKFRKGGNYSLF</sequence>
<evidence type="ECO:0000313" key="5">
    <source>
        <dbReference type="EMBL" id="MBL6446206.1"/>
    </source>
</evidence>
<dbReference type="InterPro" id="IPR040086">
    <property type="entry name" value="MJ0683-like"/>
</dbReference>
<organism evidence="5 6">
    <name type="scientific">Fulvivirga marina</name>
    <dbReference type="NCBI Taxonomy" id="2494733"/>
    <lineage>
        <taxon>Bacteria</taxon>
        <taxon>Pseudomonadati</taxon>
        <taxon>Bacteroidota</taxon>
        <taxon>Cytophagia</taxon>
        <taxon>Cytophagales</taxon>
        <taxon>Fulvivirgaceae</taxon>
        <taxon>Fulvivirga</taxon>
    </lineage>
</organism>
<keyword evidence="1" id="KW-0479">Metal-binding</keyword>
<accession>A0A937KAZ5</accession>
<evidence type="ECO:0000256" key="3">
    <source>
        <dbReference type="ARBA" id="ARBA00023014"/>
    </source>
</evidence>